<dbReference type="InterPro" id="IPR043502">
    <property type="entry name" value="DNA/RNA_pol_sf"/>
</dbReference>
<keyword evidence="3" id="KW-1185">Reference proteome</keyword>
<protein>
    <submittedName>
        <fullName evidence="2">Pol polyprotein</fullName>
    </submittedName>
</protein>
<dbReference type="PANTHER" id="PTHR37984:SF7">
    <property type="entry name" value="INTEGRASE CATALYTIC DOMAIN-CONTAINING PROTEIN"/>
    <property type="match status" value="1"/>
</dbReference>
<dbReference type="Proteomes" id="UP000762676">
    <property type="component" value="Unassembled WGS sequence"/>
</dbReference>
<dbReference type="PANTHER" id="PTHR37984">
    <property type="entry name" value="PROTEIN CBG26694"/>
    <property type="match status" value="1"/>
</dbReference>
<reference evidence="2 3" key="1">
    <citation type="journal article" date="2021" name="Elife">
        <title>Chloroplast acquisition without the gene transfer in kleptoplastic sea slugs, Plakobranchus ocellatus.</title>
        <authorList>
            <person name="Maeda T."/>
            <person name="Takahashi S."/>
            <person name="Yoshida T."/>
            <person name="Shimamura S."/>
            <person name="Takaki Y."/>
            <person name="Nagai Y."/>
            <person name="Toyoda A."/>
            <person name="Suzuki Y."/>
            <person name="Arimoto A."/>
            <person name="Ishii H."/>
            <person name="Satoh N."/>
            <person name="Nishiyama T."/>
            <person name="Hasebe M."/>
            <person name="Maruyama T."/>
            <person name="Minagawa J."/>
            <person name="Obokata J."/>
            <person name="Shigenobu S."/>
        </authorList>
    </citation>
    <scope>NUCLEOTIDE SEQUENCE [LARGE SCALE GENOMIC DNA]</scope>
</reference>
<evidence type="ECO:0000313" key="3">
    <source>
        <dbReference type="Proteomes" id="UP000762676"/>
    </source>
</evidence>
<organism evidence="2 3">
    <name type="scientific">Elysia marginata</name>
    <dbReference type="NCBI Taxonomy" id="1093978"/>
    <lineage>
        <taxon>Eukaryota</taxon>
        <taxon>Metazoa</taxon>
        <taxon>Spiralia</taxon>
        <taxon>Lophotrochozoa</taxon>
        <taxon>Mollusca</taxon>
        <taxon>Gastropoda</taxon>
        <taxon>Heterobranchia</taxon>
        <taxon>Euthyneura</taxon>
        <taxon>Panpulmonata</taxon>
        <taxon>Sacoglossa</taxon>
        <taxon>Placobranchoidea</taxon>
        <taxon>Plakobranchidae</taxon>
        <taxon>Elysia</taxon>
    </lineage>
</organism>
<dbReference type="Pfam" id="PF00078">
    <property type="entry name" value="RVT_1"/>
    <property type="match status" value="1"/>
</dbReference>
<name>A0AAV4H520_9GAST</name>
<dbReference type="AlphaFoldDB" id="A0AAV4H520"/>
<dbReference type="InterPro" id="IPR000477">
    <property type="entry name" value="RT_dom"/>
</dbReference>
<dbReference type="Gene3D" id="3.30.70.270">
    <property type="match status" value="2"/>
</dbReference>
<dbReference type="FunFam" id="3.30.70.270:FF:000023">
    <property type="entry name" value="Pol"/>
    <property type="match status" value="1"/>
</dbReference>
<gene>
    <name evidence="2" type="ORF">ElyMa_004361200</name>
</gene>
<dbReference type="Gene3D" id="3.10.10.10">
    <property type="entry name" value="HIV Type 1 Reverse Transcriptase, subunit A, domain 1"/>
    <property type="match status" value="1"/>
</dbReference>
<proteinExistence type="predicted"/>
<evidence type="ECO:0000313" key="2">
    <source>
        <dbReference type="EMBL" id="GFR92756.1"/>
    </source>
</evidence>
<dbReference type="EMBL" id="BMAT01008796">
    <property type="protein sequence ID" value="GFR92756.1"/>
    <property type="molecule type" value="Genomic_DNA"/>
</dbReference>
<dbReference type="CDD" id="cd01647">
    <property type="entry name" value="RT_LTR"/>
    <property type="match status" value="1"/>
</dbReference>
<dbReference type="InterPro" id="IPR043128">
    <property type="entry name" value="Rev_trsase/Diguanyl_cyclase"/>
</dbReference>
<dbReference type="SUPFAM" id="SSF56672">
    <property type="entry name" value="DNA/RNA polymerases"/>
    <property type="match status" value="1"/>
</dbReference>
<feature type="domain" description="Reverse transcriptase" evidence="1">
    <location>
        <begin position="33"/>
        <end position="179"/>
    </location>
</feature>
<evidence type="ECO:0000259" key="1">
    <source>
        <dbReference type="Pfam" id="PF00078"/>
    </source>
</evidence>
<comment type="caution">
    <text evidence="2">The sequence shown here is derived from an EMBL/GenBank/DDBJ whole genome shotgun (WGS) entry which is preliminary data.</text>
</comment>
<dbReference type="InterPro" id="IPR050951">
    <property type="entry name" value="Retrovirus_Pol_polyprotein"/>
</dbReference>
<sequence length="266" mass="30711">MEQLGVIRKENEPTDWVNSLAFSRKANGKLTICLDPKDLNKVIKRTHHKIPTLEEISHKFSGARYFSKLDAQHGYWAIHLDESSSKLTTFNSPFGRYRFLRLPFGLNVSQDILQMKMDQILERCPGTVGISHDVCVFGRTEKEHCKNLLNLMEVSRAKGLVFNSTKCAIKQPQISFYGLIWDKEGVHPDPAKYDNIKEKPAPTTVKELQQFMGMVRYMSPFIPKMSSHTDSLRKLLHKDAAWQWTETHQKSFEKIKSLIQKEMTLS</sequence>
<accession>A0AAV4H520</accession>